<proteinExistence type="predicted"/>
<sequence>MLTHSVWDKLDKVATPIGVLSSGATIYDALNGGNEQDTAPASPAPDAADPSASTATEAAPVAAQAPQTPQ</sequence>
<evidence type="ECO:0000313" key="2">
    <source>
        <dbReference type="Proteomes" id="UP001165064"/>
    </source>
</evidence>
<protein>
    <submittedName>
        <fullName evidence="1">Unnamed protein product</fullName>
    </submittedName>
</protein>
<comment type="caution">
    <text evidence="1">The sequence shown here is derived from an EMBL/GenBank/DDBJ whole genome shotgun (WGS) entry which is preliminary data.</text>
</comment>
<name>A0ACB5U0M7_AMBMO</name>
<reference evidence="1" key="1">
    <citation type="submission" date="2023-04" db="EMBL/GenBank/DDBJ databases">
        <title>Ambrosiozyma monospora NBRC 10751.</title>
        <authorList>
            <person name="Ichikawa N."/>
            <person name="Sato H."/>
            <person name="Tonouchi N."/>
        </authorList>
    </citation>
    <scope>NUCLEOTIDE SEQUENCE</scope>
    <source>
        <strain evidence="1">NBRC 10751</strain>
    </source>
</reference>
<gene>
    <name evidence="1" type="ORF">Amon02_001052300</name>
</gene>
<evidence type="ECO:0000313" key="1">
    <source>
        <dbReference type="EMBL" id="GME98623.1"/>
    </source>
</evidence>
<dbReference type="EMBL" id="BSXS01010616">
    <property type="protein sequence ID" value="GME98623.1"/>
    <property type="molecule type" value="Genomic_DNA"/>
</dbReference>
<dbReference type="Proteomes" id="UP001165064">
    <property type="component" value="Unassembled WGS sequence"/>
</dbReference>
<keyword evidence="2" id="KW-1185">Reference proteome</keyword>
<organism evidence="1 2">
    <name type="scientific">Ambrosiozyma monospora</name>
    <name type="common">Yeast</name>
    <name type="synonym">Endomycopsis monosporus</name>
    <dbReference type="NCBI Taxonomy" id="43982"/>
    <lineage>
        <taxon>Eukaryota</taxon>
        <taxon>Fungi</taxon>
        <taxon>Dikarya</taxon>
        <taxon>Ascomycota</taxon>
        <taxon>Saccharomycotina</taxon>
        <taxon>Pichiomycetes</taxon>
        <taxon>Pichiales</taxon>
        <taxon>Pichiaceae</taxon>
        <taxon>Ambrosiozyma</taxon>
    </lineage>
</organism>
<accession>A0ACB5U0M7</accession>